<proteinExistence type="predicted"/>
<keyword evidence="2" id="KW-1185">Reference proteome</keyword>
<sequence length="247" mass="28349">MSIALLNSYWDMFIDYKNLVFKDYQQKKLANAIPLNLMYPTSAKIKAECMAACELRFNKKDEKSLKTFFGQYDGKAGCLKAIAKCATDKFKPLANFLKAATADTAIKNIELLAWLIDFRLRPFEFGKKYDANEYEHSIEIPNVTEDLEKYMYWNGDHFEAITCSQNPGNSILVPFDDVKLSGFKKITNPETITLKAKGRVWYAKVKGGIEFFTSEGPHPTDQQLRLKPISDYIIKKYIFSRKALKSL</sequence>
<reference evidence="1" key="1">
    <citation type="submission" date="2021-06" db="EMBL/GenBank/DDBJ databases">
        <authorList>
            <person name="Huq M.A."/>
        </authorList>
    </citation>
    <scope>NUCLEOTIDE SEQUENCE</scope>
    <source>
        <strain evidence="1">MAH-26</strain>
    </source>
</reference>
<protein>
    <submittedName>
        <fullName evidence="1">Uncharacterized protein</fullName>
    </submittedName>
</protein>
<dbReference type="EMBL" id="JAHSPG010000016">
    <property type="protein sequence ID" value="MBV4359924.1"/>
    <property type="molecule type" value="Genomic_DNA"/>
</dbReference>
<gene>
    <name evidence="1" type="ORF">KTO63_22355</name>
</gene>
<organism evidence="1 2">
    <name type="scientific">Pinibacter aurantiacus</name>
    <dbReference type="NCBI Taxonomy" id="2851599"/>
    <lineage>
        <taxon>Bacteria</taxon>
        <taxon>Pseudomonadati</taxon>
        <taxon>Bacteroidota</taxon>
        <taxon>Chitinophagia</taxon>
        <taxon>Chitinophagales</taxon>
        <taxon>Chitinophagaceae</taxon>
        <taxon>Pinibacter</taxon>
    </lineage>
</organism>
<accession>A0A9E2SF22</accession>
<comment type="caution">
    <text evidence="1">The sequence shown here is derived from an EMBL/GenBank/DDBJ whole genome shotgun (WGS) entry which is preliminary data.</text>
</comment>
<evidence type="ECO:0000313" key="1">
    <source>
        <dbReference type="EMBL" id="MBV4359924.1"/>
    </source>
</evidence>
<dbReference type="RefSeq" id="WP_217794182.1">
    <property type="nucleotide sequence ID" value="NZ_JAHSPG010000016.1"/>
</dbReference>
<evidence type="ECO:0000313" key="2">
    <source>
        <dbReference type="Proteomes" id="UP000812270"/>
    </source>
</evidence>
<dbReference type="AlphaFoldDB" id="A0A9E2SF22"/>
<dbReference type="Proteomes" id="UP000812270">
    <property type="component" value="Unassembled WGS sequence"/>
</dbReference>
<name>A0A9E2SF22_9BACT</name>